<dbReference type="Gene3D" id="3.30.450.20">
    <property type="entry name" value="PAS domain"/>
    <property type="match status" value="1"/>
</dbReference>
<organism evidence="1 2">
    <name type="scientific">Loigolactobacillus jiayinensis</name>
    <dbReference type="NCBI Taxonomy" id="2486016"/>
    <lineage>
        <taxon>Bacteria</taxon>
        <taxon>Bacillati</taxon>
        <taxon>Bacillota</taxon>
        <taxon>Bacilli</taxon>
        <taxon>Lactobacillales</taxon>
        <taxon>Lactobacillaceae</taxon>
        <taxon>Loigolactobacillus</taxon>
    </lineage>
</organism>
<reference evidence="2" key="1">
    <citation type="journal article" date="2019" name="Int. J. Syst. Evol. Microbiol.">
        <title>The Global Catalogue of Microorganisms (GCM) 10K type strain sequencing project: providing services to taxonomists for standard genome sequencing and annotation.</title>
        <authorList>
            <consortium name="The Broad Institute Genomics Platform"/>
            <consortium name="The Broad Institute Genome Sequencing Center for Infectious Disease"/>
            <person name="Wu L."/>
            <person name="Ma J."/>
        </authorList>
    </citation>
    <scope>NUCLEOTIDE SEQUENCE [LARGE SCALE GENOMIC DNA]</scope>
    <source>
        <strain evidence="2">CCM 8904</strain>
    </source>
</reference>
<protein>
    <submittedName>
        <fullName evidence="1">PAS domain-containing protein</fullName>
    </submittedName>
</protein>
<dbReference type="SUPFAM" id="SSF55785">
    <property type="entry name" value="PYP-like sensor domain (PAS domain)"/>
    <property type="match status" value="1"/>
</dbReference>
<proteinExistence type="predicted"/>
<keyword evidence="2" id="KW-1185">Reference proteome</keyword>
<sequence>MNDQQIKVNLTTGTLKLEQLNAIFKTIPQEFDFIDENDIVRWYSNNTNRLFARDTSKLNQHVLDVHPAHSAGRVKKVLAEMHNGERDSIQMTVPAKGKQIHIAFYALHNDSGDYIGCIEVTEDISEFTKSGKIGNLVKLLRNK</sequence>
<accession>A0ABW1RGR3</accession>
<dbReference type="RefSeq" id="WP_225418904.1">
    <property type="nucleotide sequence ID" value="NZ_JBHSSL010000073.1"/>
</dbReference>
<name>A0ABW1RGR3_9LACO</name>
<gene>
    <name evidence="1" type="ORF">ACFQGP_10355</name>
</gene>
<dbReference type="Pfam" id="PF13596">
    <property type="entry name" value="PAS_10"/>
    <property type="match status" value="1"/>
</dbReference>
<comment type="caution">
    <text evidence="1">The sequence shown here is derived from an EMBL/GenBank/DDBJ whole genome shotgun (WGS) entry which is preliminary data.</text>
</comment>
<dbReference type="Proteomes" id="UP001596289">
    <property type="component" value="Unassembled WGS sequence"/>
</dbReference>
<dbReference type="InterPro" id="IPR035965">
    <property type="entry name" value="PAS-like_dom_sf"/>
</dbReference>
<dbReference type="EMBL" id="JBHSSL010000073">
    <property type="protein sequence ID" value="MFC6170969.1"/>
    <property type="molecule type" value="Genomic_DNA"/>
</dbReference>
<evidence type="ECO:0000313" key="1">
    <source>
        <dbReference type="EMBL" id="MFC6170969.1"/>
    </source>
</evidence>
<evidence type="ECO:0000313" key="2">
    <source>
        <dbReference type="Proteomes" id="UP001596289"/>
    </source>
</evidence>